<evidence type="ECO:0000256" key="1">
    <source>
        <dbReference type="SAM" id="Coils"/>
    </source>
</evidence>
<keyword evidence="2" id="KW-0732">Signal</keyword>
<reference evidence="5" key="2">
    <citation type="submission" date="2018-06" db="EMBL/GenBank/DDBJ databases">
        <title>Genome sequence of Rhodanobacteraceae bacterium strain Dysh456.</title>
        <authorList>
            <person name="Fukui M."/>
        </authorList>
    </citation>
    <scope>NUCLEOTIDE SEQUENCE [LARGE SCALE GENOMIC DNA]</scope>
    <source>
        <strain evidence="5">Dysh456</strain>
    </source>
</reference>
<feature type="chain" id="PRO_5016465471" description="DUF4124 domain-containing protein" evidence="2">
    <location>
        <begin position="20"/>
        <end position="218"/>
    </location>
</feature>
<evidence type="ECO:0000259" key="3">
    <source>
        <dbReference type="Pfam" id="PF13511"/>
    </source>
</evidence>
<dbReference type="KEGG" id="rbd:ALSL_0071"/>
<dbReference type="EMBL" id="AP018560">
    <property type="protein sequence ID" value="BBD78750.1"/>
    <property type="molecule type" value="Genomic_DNA"/>
</dbReference>
<organism evidence="4 5">
    <name type="scientific">Aerosticca soli</name>
    <dbReference type="NCBI Taxonomy" id="2010829"/>
    <lineage>
        <taxon>Bacteria</taxon>
        <taxon>Pseudomonadati</taxon>
        <taxon>Pseudomonadota</taxon>
        <taxon>Gammaproteobacteria</taxon>
        <taxon>Lysobacterales</taxon>
        <taxon>Rhodanobacteraceae</taxon>
        <taxon>Aerosticca</taxon>
    </lineage>
</organism>
<dbReference type="AlphaFoldDB" id="A0A2Z6E1C6"/>
<evidence type="ECO:0000313" key="5">
    <source>
        <dbReference type="Proteomes" id="UP000270530"/>
    </source>
</evidence>
<protein>
    <recommendedName>
        <fullName evidence="3">DUF4124 domain-containing protein</fullName>
    </recommendedName>
</protein>
<dbReference type="RefSeq" id="WP_126535582.1">
    <property type="nucleotide sequence ID" value="NZ_AP018560.1"/>
</dbReference>
<accession>A0A2Z6E1C6</accession>
<feature type="domain" description="DUF4124" evidence="3">
    <location>
        <begin position="21"/>
        <end position="92"/>
    </location>
</feature>
<reference evidence="5" key="1">
    <citation type="submission" date="2018-04" db="EMBL/GenBank/DDBJ databases">
        <authorList>
            <person name="Watanabe M."/>
            <person name="Kojima H."/>
        </authorList>
    </citation>
    <scope>NUCLEOTIDE SEQUENCE [LARGE SCALE GENOMIC DNA]</scope>
    <source>
        <strain evidence="5">Dysh456</strain>
    </source>
</reference>
<sequence length="218" mass="23877">MRSSLIATAALIAAFQAWGQQAGGGVRYKWVDEHGLPHYSDSLSADALRFGYDVISDQGGVVRHVDRPPTAQERAEQQRQAAAQAAARRAAEAERRNELQLLAAYPTEAAFRRAQKDRLDSIDQEIETTRINLRNQEKTLADLLARAGDLEHAKQPVPAALSDRIAEQRNVVATQRDALQRVQEARATAERQAAVDLARYRALQAVQAPAEAASAGHP</sequence>
<dbReference type="Proteomes" id="UP000270530">
    <property type="component" value="Chromosome"/>
</dbReference>
<evidence type="ECO:0000313" key="4">
    <source>
        <dbReference type="EMBL" id="BBD78750.1"/>
    </source>
</evidence>
<proteinExistence type="predicted"/>
<feature type="coiled-coil region" evidence="1">
    <location>
        <begin position="119"/>
        <end position="192"/>
    </location>
</feature>
<keyword evidence="1" id="KW-0175">Coiled coil</keyword>
<keyword evidence="5" id="KW-1185">Reference proteome</keyword>
<dbReference type="InterPro" id="IPR025392">
    <property type="entry name" value="DUF4124"/>
</dbReference>
<evidence type="ECO:0000256" key="2">
    <source>
        <dbReference type="SAM" id="SignalP"/>
    </source>
</evidence>
<dbReference type="Pfam" id="PF13511">
    <property type="entry name" value="DUF4124"/>
    <property type="match status" value="1"/>
</dbReference>
<dbReference type="OrthoDB" id="5959537at2"/>
<feature type="signal peptide" evidence="2">
    <location>
        <begin position="1"/>
        <end position="19"/>
    </location>
</feature>
<name>A0A2Z6E1C6_9GAMM</name>
<gene>
    <name evidence="4" type="ORF">ALSL_0071</name>
</gene>